<protein>
    <submittedName>
        <fullName evidence="2">Uncharacterized protein</fullName>
    </submittedName>
</protein>
<feature type="region of interest" description="Disordered" evidence="1">
    <location>
        <begin position="111"/>
        <end position="154"/>
    </location>
</feature>
<feature type="compositionally biased region" description="Low complexity" evidence="1">
    <location>
        <begin position="118"/>
        <end position="140"/>
    </location>
</feature>
<feature type="region of interest" description="Disordered" evidence="1">
    <location>
        <begin position="43"/>
        <end position="82"/>
    </location>
</feature>
<keyword evidence="3" id="KW-1185">Reference proteome</keyword>
<name>A0ABY2GVN0_9HYPO</name>
<gene>
    <name evidence="2" type="ORF">CCMA1212_008972</name>
</gene>
<evidence type="ECO:0000313" key="3">
    <source>
        <dbReference type="Proteomes" id="UP001642720"/>
    </source>
</evidence>
<sequence length="154" mass="16315">MVVQCRISLQARDSRERHSSYSNSSSLHSPYELAAISNGRRWGAPRVSSAPEPGAGSVEFLPQVHKRAAGKHGANDAGGSRPWAVVGRAERLRPSSLGGWCAEACNGSCQREHQSIDSRQSAPSPSGPAAAGRALGPARFAAKDDVMHPDTYVQ</sequence>
<dbReference type="Proteomes" id="UP001642720">
    <property type="component" value="Unassembled WGS sequence"/>
</dbReference>
<comment type="caution">
    <text evidence="2">The sequence shown here is derived from an EMBL/GenBank/DDBJ whole genome shotgun (WGS) entry which is preliminary data.</text>
</comment>
<evidence type="ECO:0000313" key="2">
    <source>
        <dbReference type="EMBL" id="TFA99274.1"/>
    </source>
</evidence>
<dbReference type="GeneID" id="300580524"/>
<reference evidence="2 3" key="1">
    <citation type="submission" date="2018-01" db="EMBL/GenBank/DDBJ databases">
        <title>Genome characterization of the sugarcane-associated fungus Trichoderma ghanense CCMA-1212 and their application in lignocelulose bioconversion.</title>
        <authorList>
            <person name="Steindorff A.S."/>
            <person name="Mendes T.D."/>
            <person name="Vilela E.S.D."/>
            <person name="Rodrigues D.S."/>
            <person name="Formighieri E.F."/>
            <person name="Melo I.S."/>
            <person name="Favaro L.C.L."/>
        </authorList>
    </citation>
    <scope>NUCLEOTIDE SEQUENCE [LARGE SCALE GENOMIC DNA]</scope>
    <source>
        <strain evidence="2 3">CCMA-1212</strain>
    </source>
</reference>
<dbReference type="RefSeq" id="XP_073555476.1">
    <property type="nucleotide sequence ID" value="XM_073706074.1"/>
</dbReference>
<evidence type="ECO:0000256" key="1">
    <source>
        <dbReference type="SAM" id="MobiDB-lite"/>
    </source>
</evidence>
<dbReference type="EMBL" id="PPTA01000015">
    <property type="protein sequence ID" value="TFA99274.1"/>
    <property type="molecule type" value="Genomic_DNA"/>
</dbReference>
<organism evidence="2 3">
    <name type="scientific">Trichoderma ghanense</name>
    <dbReference type="NCBI Taxonomy" id="65468"/>
    <lineage>
        <taxon>Eukaryota</taxon>
        <taxon>Fungi</taxon>
        <taxon>Dikarya</taxon>
        <taxon>Ascomycota</taxon>
        <taxon>Pezizomycotina</taxon>
        <taxon>Sordariomycetes</taxon>
        <taxon>Hypocreomycetidae</taxon>
        <taxon>Hypocreales</taxon>
        <taxon>Hypocreaceae</taxon>
        <taxon>Trichoderma</taxon>
    </lineage>
</organism>
<accession>A0ABY2GVN0</accession>
<proteinExistence type="predicted"/>